<keyword evidence="10" id="KW-1185">Reference proteome</keyword>
<dbReference type="RefSeq" id="WP_141927208.1">
    <property type="nucleotide sequence ID" value="NZ_BAABCI010000004.1"/>
</dbReference>
<feature type="transmembrane region" description="Helical" evidence="8">
    <location>
        <begin position="403"/>
        <end position="422"/>
    </location>
</feature>
<dbReference type="Proteomes" id="UP000320806">
    <property type="component" value="Unassembled WGS sequence"/>
</dbReference>
<comment type="similarity">
    <text evidence="2">Belongs to the BCCT transporter (TC 2.A.15) family.</text>
</comment>
<dbReference type="EMBL" id="VFMO01000001">
    <property type="protein sequence ID" value="TQJ12924.1"/>
    <property type="molecule type" value="Genomic_DNA"/>
</dbReference>
<keyword evidence="6 8" id="KW-1133">Transmembrane helix</keyword>
<feature type="transmembrane region" description="Helical" evidence="8">
    <location>
        <begin position="319"/>
        <end position="338"/>
    </location>
</feature>
<feature type="transmembrane region" description="Helical" evidence="8">
    <location>
        <begin position="477"/>
        <end position="496"/>
    </location>
</feature>
<dbReference type="NCBIfam" id="TIGR00842">
    <property type="entry name" value="bcct"/>
    <property type="match status" value="1"/>
</dbReference>
<keyword evidence="3" id="KW-0813">Transport</keyword>
<feature type="transmembrane region" description="Helical" evidence="8">
    <location>
        <begin position="350"/>
        <end position="370"/>
    </location>
</feature>
<organism evidence="9 10">
    <name type="scientific">Yimella lutea</name>
    <dbReference type="NCBI Taxonomy" id="587872"/>
    <lineage>
        <taxon>Bacteria</taxon>
        <taxon>Bacillati</taxon>
        <taxon>Actinomycetota</taxon>
        <taxon>Actinomycetes</taxon>
        <taxon>Micrococcales</taxon>
        <taxon>Dermacoccaceae</taxon>
        <taxon>Yimella</taxon>
    </lineage>
</organism>
<feature type="transmembrane region" description="Helical" evidence="8">
    <location>
        <begin position="452"/>
        <end position="471"/>
    </location>
</feature>
<accession>A0A542ECA6</accession>
<dbReference type="Pfam" id="PF02028">
    <property type="entry name" value="BCCT"/>
    <property type="match status" value="1"/>
</dbReference>
<evidence type="ECO:0000256" key="5">
    <source>
        <dbReference type="ARBA" id="ARBA00022692"/>
    </source>
</evidence>
<dbReference type="NCBIfam" id="NF007399">
    <property type="entry name" value="PRK09928.1"/>
    <property type="match status" value="1"/>
</dbReference>
<gene>
    <name evidence="9" type="ORF">FB459_0302</name>
</gene>
<feature type="transmembrane region" description="Helical" evidence="8">
    <location>
        <begin position="194"/>
        <end position="221"/>
    </location>
</feature>
<dbReference type="GO" id="GO:0005886">
    <property type="term" value="C:plasma membrane"/>
    <property type="evidence" value="ECO:0007669"/>
    <property type="project" value="UniProtKB-SubCell"/>
</dbReference>
<dbReference type="PANTHER" id="PTHR30047">
    <property type="entry name" value="HIGH-AFFINITY CHOLINE TRANSPORT PROTEIN-RELATED"/>
    <property type="match status" value="1"/>
</dbReference>
<evidence type="ECO:0000256" key="6">
    <source>
        <dbReference type="ARBA" id="ARBA00022989"/>
    </source>
</evidence>
<reference evidence="9 10" key="1">
    <citation type="submission" date="2019-06" db="EMBL/GenBank/DDBJ databases">
        <title>Sequencing the genomes of 1000 actinobacteria strains.</title>
        <authorList>
            <person name="Klenk H.-P."/>
        </authorList>
    </citation>
    <scope>NUCLEOTIDE SEQUENCE [LARGE SCALE GENOMIC DNA]</scope>
    <source>
        <strain evidence="9 10">DSM 19828</strain>
    </source>
</reference>
<dbReference type="InterPro" id="IPR000060">
    <property type="entry name" value="BCCT_transptr"/>
</dbReference>
<keyword evidence="5 8" id="KW-0812">Transmembrane</keyword>
<keyword evidence="4" id="KW-1003">Cell membrane</keyword>
<dbReference type="InterPro" id="IPR018093">
    <property type="entry name" value="BCCT_CS"/>
</dbReference>
<dbReference type="GO" id="GO:0022857">
    <property type="term" value="F:transmembrane transporter activity"/>
    <property type="evidence" value="ECO:0007669"/>
    <property type="project" value="InterPro"/>
</dbReference>
<evidence type="ECO:0000313" key="9">
    <source>
        <dbReference type="EMBL" id="TQJ12924.1"/>
    </source>
</evidence>
<feature type="transmembrane region" description="Helical" evidence="8">
    <location>
        <begin position="96"/>
        <end position="115"/>
    </location>
</feature>
<evidence type="ECO:0000256" key="4">
    <source>
        <dbReference type="ARBA" id="ARBA00022475"/>
    </source>
</evidence>
<evidence type="ECO:0000256" key="8">
    <source>
        <dbReference type="SAM" id="Phobius"/>
    </source>
</evidence>
<feature type="transmembrane region" description="Helical" evidence="8">
    <location>
        <begin position="16"/>
        <end position="35"/>
    </location>
</feature>
<dbReference type="PROSITE" id="PS01303">
    <property type="entry name" value="BCCT"/>
    <property type="match status" value="1"/>
</dbReference>
<evidence type="ECO:0000256" key="1">
    <source>
        <dbReference type="ARBA" id="ARBA00004651"/>
    </source>
</evidence>
<evidence type="ECO:0000256" key="7">
    <source>
        <dbReference type="ARBA" id="ARBA00023136"/>
    </source>
</evidence>
<protein>
    <submittedName>
        <fullName evidence="9">Choline/glycine/proline betaine transport protein</fullName>
    </submittedName>
</protein>
<name>A0A542ECA6_9MICO</name>
<proteinExistence type="inferred from homology"/>
<evidence type="ECO:0000256" key="3">
    <source>
        <dbReference type="ARBA" id="ARBA00022448"/>
    </source>
</evidence>
<feature type="transmembrane region" description="Helical" evidence="8">
    <location>
        <begin position="55"/>
        <end position="75"/>
    </location>
</feature>
<comment type="caution">
    <text evidence="9">The sequence shown here is derived from an EMBL/GenBank/DDBJ whole genome shotgun (WGS) entry which is preliminary data.</text>
</comment>
<evidence type="ECO:0000256" key="2">
    <source>
        <dbReference type="ARBA" id="ARBA00005658"/>
    </source>
</evidence>
<dbReference type="PANTHER" id="PTHR30047:SF7">
    <property type="entry name" value="HIGH-AFFINITY CHOLINE TRANSPORT PROTEIN"/>
    <property type="match status" value="1"/>
</dbReference>
<evidence type="ECO:0000313" key="10">
    <source>
        <dbReference type="Proteomes" id="UP000320806"/>
    </source>
</evidence>
<feature type="transmembrane region" description="Helical" evidence="8">
    <location>
        <begin position="265"/>
        <end position="289"/>
    </location>
</feature>
<keyword evidence="7 8" id="KW-0472">Membrane</keyword>
<dbReference type="AlphaFoldDB" id="A0A542ECA6"/>
<dbReference type="OrthoDB" id="9775735at2"/>
<comment type="subcellular location">
    <subcellularLocation>
        <location evidence="1">Cell membrane</location>
        <topology evidence="1">Multi-pass membrane protein</topology>
    </subcellularLocation>
</comment>
<sequence>MSSVDTQEITQPRTKWPVLIVSGVFTLAVAAWALFAPDHAGRVLGDTVSWISNWFGWFYILLATAILVFVVYLGLRYSRVRLGADSDRPEFSTFSWACMLFAAGIGTDVMFFAVAEPATQYLHPPQGKGETLDAARESTVWTLFHYGITGWGMYALMGIALGYFAHRKGLPLAVRSALHPLFGKRINGRIGDAVDIATVLGTIFGVATSLGIGVVMLNVGLDVMFGIDQGTPAQVGLAILAVVVATISATSGVDKGIRILSQLNVVLAIVLALWVLVTGQTAFLLRAAMMNVGDFVNLFPGMTMDTMAFDYDAEWMNGWTLFFWAWWIAWASFVGMFLARISKGRTIGQFVVGTLTIPFIYIVMWVTIFGNSAVKRIMDGDKAFGETAVNTPETGFYDMLQQYPGAMVLVALATFVGLLFYVTSADSGALVMANLSSDLPDSDVDAKPWLRVLWAAATGLLTVAVLLVGGIGALQSATIIMGLPFAIVMVLVMIGLHRALEGERLHADALRTSVTASVVGREAAASPGSWKRRLARSLGTVSLKQATQRLDSTVVPALREVAGELVERGVDASVEDVAGSTTQAPRTAVLTVRDGEEQFAYTVQVRRMKAPSYGSRMIEADDQTTLLEVVLPSGGAYDVIAYSFEQICHDVLDHYEWWVSTQQAVSDAT</sequence>
<feature type="transmembrane region" description="Helical" evidence="8">
    <location>
        <begin position="233"/>
        <end position="253"/>
    </location>
</feature>
<feature type="transmembrane region" description="Helical" evidence="8">
    <location>
        <begin position="143"/>
        <end position="165"/>
    </location>
</feature>